<dbReference type="EMBL" id="SPHZ02000007">
    <property type="protein sequence ID" value="KAF0907502.1"/>
    <property type="molecule type" value="Genomic_DNA"/>
</dbReference>
<dbReference type="Proteomes" id="UP000479710">
    <property type="component" value="Unassembled WGS sequence"/>
</dbReference>
<protein>
    <submittedName>
        <fullName evidence="2">Uncharacterized protein</fullName>
    </submittedName>
</protein>
<proteinExistence type="predicted"/>
<comment type="caution">
    <text evidence="2">The sequence shown here is derived from an EMBL/GenBank/DDBJ whole genome shotgun (WGS) entry which is preliminary data.</text>
</comment>
<evidence type="ECO:0000256" key="1">
    <source>
        <dbReference type="SAM" id="MobiDB-lite"/>
    </source>
</evidence>
<reference evidence="2 3" key="1">
    <citation type="submission" date="2019-11" db="EMBL/GenBank/DDBJ databases">
        <title>Whole genome sequence of Oryza granulata.</title>
        <authorList>
            <person name="Li W."/>
        </authorList>
    </citation>
    <scope>NUCLEOTIDE SEQUENCE [LARGE SCALE GENOMIC DNA]</scope>
    <source>
        <strain evidence="3">cv. Menghai</strain>
        <tissue evidence="2">Leaf</tissue>
    </source>
</reference>
<dbReference type="AlphaFoldDB" id="A0A6G1D5A6"/>
<evidence type="ECO:0000313" key="3">
    <source>
        <dbReference type="Proteomes" id="UP000479710"/>
    </source>
</evidence>
<sequence length="80" mass="8305">MSDSSHSGIVSGCSRQRSRVGLASAETAQNGCWKGSTSQFGFWTLGGRDTVSGESGGVTSALLETRSGGRLGSPRRNGRR</sequence>
<dbReference type="OrthoDB" id="10597262at2759"/>
<name>A0A6G1D5A6_9ORYZ</name>
<organism evidence="2 3">
    <name type="scientific">Oryza meyeriana var. granulata</name>
    <dbReference type="NCBI Taxonomy" id="110450"/>
    <lineage>
        <taxon>Eukaryota</taxon>
        <taxon>Viridiplantae</taxon>
        <taxon>Streptophyta</taxon>
        <taxon>Embryophyta</taxon>
        <taxon>Tracheophyta</taxon>
        <taxon>Spermatophyta</taxon>
        <taxon>Magnoliopsida</taxon>
        <taxon>Liliopsida</taxon>
        <taxon>Poales</taxon>
        <taxon>Poaceae</taxon>
        <taxon>BOP clade</taxon>
        <taxon>Oryzoideae</taxon>
        <taxon>Oryzeae</taxon>
        <taxon>Oryzinae</taxon>
        <taxon>Oryza</taxon>
        <taxon>Oryza meyeriana</taxon>
    </lineage>
</organism>
<keyword evidence="3" id="KW-1185">Reference proteome</keyword>
<gene>
    <name evidence="2" type="ORF">E2562_017427</name>
</gene>
<evidence type="ECO:0000313" key="2">
    <source>
        <dbReference type="EMBL" id="KAF0907502.1"/>
    </source>
</evidence>
<accession>A0A6G1D5A6</accession>
<feature type="region of interest" description="Disordered" evidence="1">
    <location>
        <begin position="54"/>
        <end position="80"/>
    </location>
</feature>